<dbReference type="Proteomes" id="UP001303160">
    <property type="component" value="Unassembled WGS sequence"/>
</dbReference>
<proteinExistence type="predicted"/>
<gene>
    <name evidence="1" type="ORF">QBC40DRAFT_285499</name>
</gene>
<accession>A0AAN7AQI7</accession>
<name>A0AAN7AQI7_9PEZI</name>
<comment type="caution">
    <text evidence="1">The sequence shown here is derived from an EMBL/GenBank/DDBJ whole genome shotgun (WGS) entry which is preliminary data.</text>
</comment>
<keyword evidence="2" id="KW-1185">Reference proteome</keyword>
<organism evidence="1 2">
    <name type="scientific">Triangularia verruculosa</name>
    <dbReference type="NCBI Taxonomy" id="2587418"/>
    <lineage>
        <taxon>Eukaryota</taxon>
        <taxon>Fungi</taxon>
        <taxon>Dikarya</taxon>
        <taxon>Ascomycota</taxon>
        <taxon>Pezizomycotina</taxon>
        <taxon>Sordariomycetes</taxon>
        <taxon>Sordariomycetidae</taxon>
        <taxon>Sordariales</taxon>
        <taxon>Podosporaceae</taxon>
        <taxon>Triangularia</taxon>
    </lineage>
</organism>
<sequence>MKSSTLISFLPFSPARLCILVPVLAAVVSAANRVFRGCTFGRFRLGSSYRSSPPSSFSLDPFPICLLRVD</sequence>
<evidence type="ECO:0000313" key="2">
    <source>
        <dbReference type="Proteomes" id="UP001303160"/>
    </source>
</evidence>
<reference evidence="1" key="2">
    <citation type="submission" date="2023-05" db="EMBL/GenBank/DDBJ databases">
        <authorList>
            <consortium name="Lawrence Berkeley National Laboratory"/>
            <person name="Steindorff A."/>
            <person name="Hensen N."/>
            <person name="Bonometti L."/>
            <person name="Westerberg I."/>
            <person name="Brannstrom I.O."/>
            <person name="Guillou S."/>
            <person name="Cros-Aarteil S."/>
            <person name="Calhoun S."/>
            <person name="Haridas S."/>
            <person name="Kuo A."/>
            <person name="Mondo S."/>
            <person name="Pangilinan J."/>
            <person name="Riley R."/>
            <person name="Labutti K."/>
            <person name="Andreopoulos B."/>
            <person name="Lipzen A."/>
            <person name="Chen C."/>
            <person name="Yanf M."/>
            <person name="Daum C."/>
            <person name="Ng V."/>
            <person name="Clum A."/>
            <person name="Ohm R."/>
            <person name="Martin F."/>
            <person name="Silar P."/>
            <person name="Natvig D."/>
            <person name="Lalanne C."/>
            <person name="Gautier V."/>
            <person name="Ament-Velasquez S.L."/>
            <person name="Kruys A."/>
            <person name="Hutchinson M.I."/>
            <person name="Powell A.J."/>
            <person name="Barry K."/>
            <person name="Miller A.N."/>
            <person name="Grigoriev I.V."/>
            <person name="Debuchy R."/>
            <person name="Gladieux P."/>
            <person name="Thoren M.H."/>
            <person name="Johannesson H."/>
        </authorList>
    </citation>
    <scope>NUCLEOTIDE SEQUENCE</scope>
    <source>
        <strain evidence="1">CBS 315.58</strain>
    </source>
</reference>
<evidence type="ECO:0000313" key="1">
    <source>
        <dbReference type="EMBL" id="KAK4197421.1"/>
    </source>
</evidence>
<dbReference type="AlphaFoldDB" id="A0AAN7AQI7"/>
<reference evidence="1" key="1">
    <citation type="journal article" date="2023" name="Mol. Phylogenet. Evol.">
        <title>Genome-scale phylogeny and comparative genomics of the fungal order Sordariales.</title>
        <authorList>
            <person name="Hensen N."/>
            <person name="Bonometti L."/>
            <person name="Westerberg I."/>
            <person name="Brannstrom I.O."/>
            <person name="Guillou S."/>
            <person name="Cros-Aarteil S."/>
            <person name="Calhoun S."/>
            <person name="Haridas S."/>
            <person name="Kuo A."/>
            <person name="Mondo S."/>
            <person name="Pangilinan J."/>
            <person name="Riley R."/>
            <person name="LaButti K."/>
            <person name="Andreopoulos B."/>
            <person name="Lipzen A."/>
            <person name="Chen C."/>
            <person name="Yan M."/>
            <person name="Daum C."/>
            <person name="Ng V."/>
            <person name="Clum A."/>
            <person name="Steindorff A."/>
            <person name="Ohm R.A."/>
            <person name="Martin F."/>
            <person name="Silar P."/>
            <person name="Natvig D.O."/>
            <person name="Lalanne C."/>
            <person name="Gautier V."/>
            <person name="Ament-Velasquez S.L."/>
            <person name="Kruys A."/>
            <person name="Hutchinson M.I."/>
            <person name="Powell A.J."/>
            <person name="Barry K."/>
            <person name="Miller A.N."/>
            <person name="Grigoriev I.V."/>
            <person name="Debuchy R."/>
            <person name="Gladieux P."/>
            <person name="Hiltunen Thoren M."/>
            <person name="Johannesson H."/>
        </authorList>
    </citation>
    <scope>NUCLEOTIDE SEQUENCE</scope>
    <source>
        <strain evidence="1">CBS 315.58</strain>
    </source>
</reference>
<dbReference type="EMBL" id="MU863963">
    <property type="protein sequence ID" value="KAK4197421.1"/>
    <property type="molecule type" value="Genomic_DNA"/>
</dbReference>
<protein>
    <submittedName>
        <fullName evidence="1">Uncharacterized protein</fullName>
    </submittedName>
</protein>